<reference evidence="2" key="1">
    <citation type="submission" date="2021-12" db="EMBL/GenBank/DDBJ databases">
        <authorList>
            <person name="Cha I.-T."/>
            <person name="Lee K.-E."/>
            <person name="Park S.-J."/>
        </authorList>
    </citation>
    <scope>NUCLEOTIDE SEQUENCE</scope>
    <source>
        <strain evidence="2">YSM-43</strain>
    </source>
</reference>
<accession>A0ABY4HRN0</accession>
<protein>
    <submittedName>
        <fullName evidence="2">Uncharacterized protein</fullName>
    </submittedName>
</protein>
<keyword evidence="3" id="KW-1185">Reference proteome</keyword>
<keyword evidence="1" id="KW-0472">Membrane</keyword>
<gene>
    <name evidence="2" type="ORF">LXD69_04835</name>
</gene>
<sequence length="233" mass="27474">MIKNNKDIYIIICAIISLGIGIYIYSLRFTNFSNKHNDIYLKKEFHGKVIGKKKSKNNSTILVLKGGKEILLIPQFVCYIEIGDSIYKNSGDSIAYIYNGNRLEKKINYIEPSKIVIENSNDNNKLTPEEIINYFYENIENPEKLDNIISFRFYQKTPYNRFKEIIIFKNNHFGKLIEKNIIKTEYSDDGISISYFIKVKYENLEANEQIIMIKESKKDNFSIYEYNVKQNFK</sequence>
<feature type="transmembrane region" description="Helical" evidence="1">
    <location>
        <begin position="7"/>
        <end position="25"/>
    </location>
</feature>
<dbReference type="RefSeq" id="WP_246917899.1">
    <property type="nucleotide sequence ID" value="NZ_CP090145.1"/>
</dbReference>
<reference evidence="2" key="2">
    <citation type="submission" date="2022-04" db="EMBL/GenBank/DDBJ databases">
        <title>Complete Genome Sequence of Flavobacterium sediminilitoris YSM-43, Isolated from a Tidal Sediment.</title>
        <authorList>
            <person name="Lee P.A."/>
        </authorList>
    </citation>
    <scope>NUCLEOTIDE SEQUENCE</scope>
    <source>
        <strain evidence="2">YSM-43</strain>
    </source>
</reference>
<dbReference type="Proteomes" id="UP000830454">
    <property type="component" value="Chromosome"/>
</dbReference>
<proteinExistence type="predicted"/>
<keyword evidence="1" id="KW-0812">Transmembrane</keyword>
<dbReference type="EMBL" id="CP090145">
    <property type="protein sequence ID" value="UOX34837.1"/>
    <property type="molecule type" value="Genomic_DNA"/>
</dbReference>
<name>A0ABY4HRN0_9FLAO</name>
<evidence type="ECO:0000313" key="3">
    <source>
        <dbReference type="Proteomes" id="UP000830454"/>
    </source>
</evidence>
<organism evidence="2 3">
    <name type="scientific">Flavobacterium sediminilitoris</name>
    <dbReference type="NCBI Taxonomy" id="2024526"/>
    <lineage>
        <taxon>Bacteria</taxon>
        <taxon>Pseudomonadati</taxon>
        <taxon>Bacteroidota</taxon>
        <taxon>Flavobacteriia</taxon>
        <taxon>Flavobacteriales</taxon>
        <taxon>Flavobacteriaceae</taxon>
        <taxon>Flavobacterium</taxon>
    </lineage>
</organism>
<evidence type="ECO:0000256" key="1">
    <source>
        <dbReference type="SAM" id="Phobius"/>
    </source>
</evidence>
<keyword evidence="1" id="KW-1133">Transmembrane helix</keyword>
<evidence type="ECO:0000313" key="2">
    <source>
        <dbReference type="EMBL" id="UOX34837.1"/>
    </source>
</evidence>